<dbReference type="AlphaFoldDB" id="A0A366B4A4"/>
<keyword evidence="3" id="KW-1185">Reference proteome</keyword>
<evidence type="ECO:0000313" key="3">
    <source>
        <dbReference type="Proteomes" id="UP000253676"/>
    </source>
</evidence>
<organism evidence="2 3">
    <name type="scientific">Flavobacterium psychrolimnae</name>
    <dbReference type="NCBI Taxonomy" id="249351"/>
    <lineage>
        <taxon>Bacteria</taxon>
        <taxon>Pseudomonadati</taxon>
        <taxon>Bacteroidota</taxon>
        <taxon>Flavobacteriia</taxon>
        <taxon>Flavobacteriales</taxon>
        <taxon>Flavobacteriaceae</taxon>
        <taxon>Flavobacterium</taxon>
    </lineage>
</organism>
<evidence type="ECO:0008006" key="4">
    <source>
        <dbReference type="Google" id="ProtNLM"/>
    </source>
</evidence>
<dbReference type="OrthoDB" id="1398489at2"/>
<feature type="transmembrane region" description="Helical" evidence="1">
    <location>
        <begin position="21"/>
        <end position="37"/>
    </location>
</feature>
<accession>A0A366B4A4</accession>
<keyword evidence="1" id="KW-1133">Transmembrane helix</keyword>
<dbReference type="Proteomes" id="UP000253676">
    <property type="component" value="Unassembled WGS sequence"/>
</dbReference>
<feature type="transmembrane region" description="Helical" evidence="1">
    <location>
        <begin position="104"/>
        <end position="122"/>
    </location>
</feature>
<feature type="transmembrane region" description="Helical" evidence="1">
    <location>
        <begin position="49"/>
        <end position="68"/>
    </location>
</feature>
<dbReference type="InterPro" id="IPR017850">
    <property type="entry name" value="Alkaline_phosphatase_core_sf"/>
</dbReference>
<protein>
    <recommendedName>
        <fullName evidence="4">Sulfatase N-terminal domain-containing protein</fullName>
    </recommendedName>
</protein>
<evidence type="ECO:0000313" key="2">
    <source>
        <dbReference type="EMBL" id="RBN51939.1"/>
    </source>
</evidence>
<name>A0A366B4A4_9FLAO</name>
<sequence length="482" mass="56440">MKFNIKEKFNAFLNNSKDYPILAGFSVGFYAFVFYFSNNFDLVNSWQQTLVFLLNFIIFPTVLVFGIFKIIQKSKFSSFATQSIFIMMLVLLPIYLFGFSNLLASYKKIGLLVILLFCVIIFKIKNYKYFIVLVFLMTVLPIVKLGKIIYLNYMNSTEWKLQPDAIFKTKFKKKPNIYYIQPDGYTNETNLKGSLYQFNNSEFDGWLKDQKFSLYDDYRSNYPSTLYSNSSCFFMKHHFSNEFSKFKYARDYIVGRNPVLEIFKNNSYKTFFITEIPYLLMNRPKVYFDYCNYKLEDLPYFKDGLSCFKEITNEIENQIVLNKETSNFFFIEKFNPGHINPSKIKGGSIEKERLEYLKSLQIANAWLKKTITIIEKNDPNAIIIIGADHGGYVGFENTSQAQNKITDRKLLNSIFGAKLAIKWNGVHHSEYDSQLKSSVNLFRILFSYLSEDKLLLNNLQPDASYNSYDASDFSKVYKAIED</sequence>
<dbReference type="SUPFAM" id="SSF53649">
    <property type="entry name" value="Alkaline phosphatase-like"/>
    <property type="match status" value="1"/>
</dbReference>
<proteinExistence type="predicted"/>
<keyword evidence="1" id="KW-0472">Membrane</keyword>
<feature type="transmembrane region" description="Helical" evidence="1">
    <location>
        <begin position="80"/>
        <end position="98"/>
    </location>
</feature>
<keyword evidence="1" id="KW-0812">Transmembrane</keyword>
<feature type="transmembrane region" description="Helical" evidence="1">
    <location>
        <begin position="129"/>
        <end position="153"/>
    </location>
</feature>
<dbReference type="RefSeq" id="WP_113633556.1">
    <property type="nucleotide sequence ID" value="NZ_QNUX01000001.1"/>
</dbReference>
<evidence type="ECO:0000256" key="1">
    <source>
        <dbReference type="SAM" id="Phobius"/>
    </source>
</evidence>
<dbReference type="Gene3D" id="3.40.720.10">
    <property type="entry name" value="Alkaline Phosphatase, subunit A"/>
    <property type="match status" value="1"/>
</dbReference>
<comment type="caution">
    <text evidence="2">The sequence shown here is derived from an EMBL/GenBank/DDBJ whole genome shotgun (WGS) entry which is preliminary data.</text>
</comment>
<gene>
    <name evidence="2" type="ORF">DR980_01920</name>
</gene>
<reference evidence="2 3" key="1">
    <citation type="submission" date="2018-07" db="EMBL/GenBank/DDBJ databases">
        <title>Complete genome sequence of Flavobacterium psychrolimnae LMG 22018.</title>
        <authorList>
            <person name="Kim D.-U."/>
        </authorList>
    </citation>
    <scope>NUCLEOTIDE SEQUENCE [LARGE SCALE GENOMIC DNA]</scope>
    <source>
        <strain evidence="2 3">LMG 22018</strain>
    </source>
</reference>
<dbReference type="EMBL" id="QNUX01000001">
    <property type="protein sequence ID" value="RBN51939.1"/>
    <property type="molecule type" value="Genomic_DNA"/>
</dbReference>